<dbReference type="InterPro" id="IPR050682">
    <property type="entry name" value="ModA/WtpA"/>
</dbReference>
<comment type="caution">
    <text evidence="1">The sequence shown here is derived from an EMBL/GenBank/DDBJ whole genome shotgun (WGS) entry which is preliminary data.</text>
</comment>
<dbReference type="EMBL" id="VZZK01000033">
    <property type="protein sequence ID" value="KAB1075874.1"/>
    <property type="molecule type" value="Genomic_DNA"/>
</dbReference>
<protein>
    <submittedName>
        <fullName evidence="1">ABC transporter substrate-binding protein</fullName>
    </submittedName>
</protein>
<dbReference type="SUPFAM" id="SSF53850">
    <property type="entry name" value="Periplasmic binding protein-like II"/>
    <property type="match status" value="1"/>
</dbReference>
<dbReference type="Pfam" id="PF13531">
    <property type="entry name" value="SBP_bac_11"/>
    <property type="match status" value="1"/>
</dbReference>
<dbReference type="PANTHER" id="PTHR30632:SF11">
    <property type="entry name" value="BLR4797 PROTEIN"/>
    <property type="match status" value="1"/>
</dbReference>
<name>A0A6L3SRU4_9HYPH</name>
<dbReference type="AlphaFoldDB" id="A0A6L3SRU4"/>
<keyword evidence="2" id="KW-1185">Reference proteome</keyword>
<evidence type="ECO:0000313" key="1">
    <source>
        <dbReference type="EMBL" id="KAB1075874.1"/>
    </source>
</evidence>
<gene>
    <name evidence="1" type="ORF">F6X53_24405</name>
</gene>
<reference evidence="1 2" key="1">
    <citation type="submission" date="2019-09" db="EMBL/GenBank/DDBJ databases">
        <title>YIM 48816 draft genome.</title>
        <authorList>
            <person name="Jiang L."/>
        </authorList>
    </citation>
    <scope>NUCLEOTIDE SEQUENCE [LARGE SCALE GENOMIC DNA]</scope>
    <source>
        <strain evidence="1 2">YIM 48816</strain>
    </source>
</reference>
<dbReference type="PANTHER" id="PTHR30632">
    <property type="entry name" value="MOLYBDATE-BINDING PERIPLASMIC PROTEIN"/>
    <property type="match status" value="1"/>
</dbReference>
<dbReference type="Gene3D" id="3.40.190.10">
    <property type="entry name" value="Periplasmic binding protein-like II"/>
    <property type="match status" value="2"/>
</dbReference>
<proteinExistence type="predicted"/>
<dbReference type="GO" id="GO:0015689">
    <property type="term" value="P:molybdate ion transport"/>
    <property type="evidence" value="ECO:0007669"/>
    <property type="project" value="TreeGrafter"/>
</dbReference>
<dbReference type="OrthoDB" id="8216219at2"/>
<sequence length="309" mass="32391">MALSGPAMAEITVMISGGFSLAYQEVIPDFERETGIAVTTLSGASQGAGPKTISAQLERGVHADLVILSREGLDELVAAGRIIGGSDKELARVPLAAAVRQGSPKPDIGSVDALKRSLLAARAVSMPESTSGQFLKAVVFPRLGIADTVSVTVVPRGIDSTSMLAAGGSDLALGPVSELVNQPNVELVGPLPEEVQLVQVFTAAIVDTARHRDEAERLTAFLASDRTLAAIRKAGMGAGRRSPDALDADSAKAACLTSECALACVERPRRPPSMFQTDSTACWNAPSFEVPGLIGFRPLERRNRSLYLF</sequence>
<dbReference type="GO" id="GO:0030973">
    <property type="term" value="F:molybdate ion binding"/>
    <property type="evidence" value="ECO:0007669"/>
    <property type="project" value="TreeGrafter"/>
</dbReference>
<organism evidence="1 2">
    <name type="scientific">Methylobacterium soli</name>
    <dbReference type="NCBI Taxonomy" id="553447"/>
    <lineage>
        <taxon>Bacteria</taxon>
        <taxon>Pseudomonadati</taxon>
        <taxon>Pseudomonadota</taxon>
        <taxon>Alphaproteobacteria</taxon>
        <taxon>Hyphomicrobiales</taxon>
        <taxon>Methylobacteriaceae</taxon>
        <taxon>Methylobacterium</taxon>
    </lineage>
</organism>
<dbReference type="Proteomes" id="UP000474159">
    <property type="component" value="Unassembled WGS sequence"/>
</dbReference>
<accession>A0A6L3SRU4</accession>
<evidence type="ECO:0000313" key="2">
    <source>
        <dbReference type="Proteomes" id="UP000474159"/>
    </source>
</evidence>